<name>A0A917NTM7_9ACTN</name>
<evidence type="ECO:0000313" key="1">
    <source>
        <dbReference type="EMBL" id="GGJ27384.1"/>
    </source>
</evidence>
<evidence type="ECO:0000313" key="2">
    <source>
        <dbReference type="Proteomes" id="UP000625682"/>
    </source>
</evidence>
<organism evidence="1 2">
    <name type="scientific">Streptomyces lacrimifluminis</name>
    <dbReference type="NCBI Taxonomy" id="1500077"/>
    <lineage>
        <taxon>Bacteria</taxon>
        <taxon>Bacillati</taxon>
        <taxon>Actinomycetota</taxon>
        <taxon>Actinomycetes</taxon>
        <taxon>Kitasatosporales</taxon>
        <taxon>Streptomycetaceae</taxon>
        <taxon>Streptomyces</taxon>
    </lineage>
</organism>
<accession>A0A917NTM7</accession>
<dbReference type="AlphaFoldDB" id="A0A917NTM7"/>
<sequence>MSFPSWLVAHFLAPRRGARGAPEFAGRAWSGRTGSSEVTYLWEEDAGRPAEEAQWRVPE</sequence>
<proteinExistence type="predicted"/>
<dbReference type="EMBL" id="BMMU01000006">
    <property type="protein sequence ID" value="GGJ27384.1"/>
    <property type="molecule type" value="Genomic_DNA"/>
</dbReference>
<reference evidence="1" key="2">
    <citation type="submission" date="2020-09" db="EMBL/GenBank/DDBJ databases">
        <authorList>
            <person name="Sun Q."/>
            <person name="Zhou Y."/>
        </authorList>
    </citation>
    <scope>NUCLEOTIDE SEQUENCE</scope>
    <source>
        <strain evidence="1">CGMCC 4.7272</strain>
    </source>
</reference>
<reference evidence="1" key="1">
    <citation type="journal article" date="2014" name="Int. J. Syst. Evol. Microbiol.">
        <title>Complete genome sequence of Corynebacterium casei LMG S-19264T (=DSM 44701T), isolated from a smear-ripened cheese.</title>
        <authorList>
            <consortium name="US DOE Joint Genome Institute (JGI-PGF)"/>
            <person name="Walter F."/>
            <person name="Albersmeier A."/>
            <person name="Kalinowski J."/>
            <person name="Ruckert C."/>
        </authorList>
    </citation>
    <scope>NUCLEOTIDE SEQUENCE</scope>
    <source>
        <strain evidence="1">CGMCC 4.7272</strain>
    </source>
</reference>
<protein>
    <submittedName>
        <fullName evidence="1">Uncharacterized protein</fullName>
    </submittedName>
</protein>
<keyword evidence="2" id="KW-1185">Reference proteome</keyword>
<dbReference type="Proteomes" id="UP000625682">
    <property type="component" value="Unassembled WGS sequence"/>
</dbReference>
<comment type="caution">
    <text evidence="1">The sequence shown here is derived from an EMBL/GenBank/DDBJ whole genome shotgun (WGS) entry which is preliminary data.</text>
</comment>
<gene>
    <name evidence="1" type="ORF">GCM10012282_24970</name>
</gene>